<dbReference type="EMBL" id="CAUJNA010000716">
    <property type="protein sequence ID" value="CAJ1380514.1"/>
    <property type="molecule type" value="Genomic_DNA"/>
</dbReference>
<comment type="caution">
    <text evidence="2">The sequence shown here is derived from an EMBL/GenBank/DDBJ whole genome shotgun (WGS) entry which is preliminary data.</text>
</comment>
<gene>
    <name evidence="2" type="ORF">EVOR1521_LOCUS8436</name>
</gene>
<accession>A0AA36I3R6</accession>
<feature type="region of interest" description="Disordered" evidence="1">
    <location>
        <begin position="262"/>
        <end position="301"/>
    </location>
</feature>
<dbReference type="Proteomes" id="UP001178507">
    <property type="component" value="Unassembled WGS sequence"/>
</dbReference>
<organism evidence="2 3">
    <name type="scientific">Effrenium voratum</name>
    <dbReference type="NCBI Taxonomy" id="2562239"/>
    <lineage>
        <taxon>Eukaryota</taxon>
        <taxon>Sar</taxon>
        <taxon>Alveolata</taxon>
        <taxon>Dinophyceae</taxon>
        <taxon>Suessiales</taxon>
        <taxon>Symbiodiniaceae</taxon>
        <taxon>Effrenium</taxon>
    </lineage>
</organism>
<protein>
    <submittedName>
        <fullName evidence="2">Uncharacterized protein</fullName>
    </submittedName>
</protein>
<evidence type="ECO:0000313" key="3">
    <source>
        <dbReference type="Proteomes" id="UP001178507"/>
    </source>
</evidence>
<evidence type="ECO:0000256" key="1">
    <source>
        <dbReference type="SAM" id="MobiDB-lite"/>
    </source>
</evidence>
<name>A0AA36I3R6_9DINO</name>
<reference evidence="2" key="1">
    <citation type="submission" date="2023-08" db="EMBL/GenBank/DDBJ databases">
        <authorList>
            <person name="Chen Y."/>
            <person name="Shah S."/>
            <person name="Dougan E. K."/>
            <person name="Thang M."/>
            <person name="Chan C."/>
        </authorList>
    </citation>
    <scope>NUCLEOTIDE SEQUENCE</scope>
</reference>
<evidence type="ECO:0000313" key="2">
    <source>
        <dbReference type="EMBL" id="CAJ1380514.1"/>
    </source>
</evidence>
<keyword evidence="3" id="KW-1185">Reference proteome</keyword>
<dbReference type="AlphaFoldDB" id="A0AA36I3R6"/>
<sequence length="301" mass="34188">MPLYEEKFICPFSIRFSQARIRPTFQDGRDVEASMEEVEAVECPVGPLKDRYDMLLRAPFPPIEIIRWWPKLREEDGETLLDENGKTILGEPCWFTFDNRRLYCLQAAAMKNWPCRAAAVVHVMHDLPVSKCAPKKFRTTDLGCSVRISRRDDVVPKATWTWMEAAGQIDRDSEDYRRAMEIIMTDETKEHWSELLDVPSDFTGEGGEDFQLYRPKWEEDREESTVNTRTARRILKAGGCRVSRGGTEAQAAAAAVAAAAAAAAKASSMSSRRTGKEKPEEASQETEGTDAWQVDASRWLW</sequence>
<proteinExistence type="predicted"/>